<evidence type="ECO:0000313" key="1">
    <source>
        <dbReference type="EMBL" id="ETO09150.1"/>
    </source>
</evidence>
<evidence type="ECO:0000313" key="2">
    <source>
        <dbReference type="Proteomes" id="UP000023152"/>
    </source>
</evidence>
<proteinExistence type="predicted"/>
<comment type="caution">
    <text evidence="1">The sequence shown here is derived from an EMBL/GenBank/DDBJ whole genome shotgun (WGS) entry which is preliminary data.</text>
</comment>
<reference evidence="1 2" key="1">
    <citation type="journal article" date="2013" name="Curr. Biol.">
        <title>The Genome of the Foraminiferan Reticulomyxa filosa.</title>
        <authorList>
            <person name="Glockner G."/>
            <person name="Hulsmann N."/>
            <person name="Schleicher M."/>
            <person name="Noegel A.A."/>
            <person name="Eichinger L."/>
            <person name="Gallinger C."/>
            <person name="Pawlowski J."/>
            <person name="Sierra R."/>
            <person name="Euteneuer U."/>
            <person name="Pillet L."/>
            <person name="Moustafa A."/>
            <person name="Platzer M."/>
            <person name="Groth M."/>
            <person name="Szafranski K."/>
            <person name="Schliwa M."/>
        </authorList>
    </citation>
    <scope>NUCLEOTIDE SEQUENCE [LARGE SCALE GENOMIC DNA]</scope>
</reference>
<sequence>KDGPMNIQKSKKGLCSRIKEMIYHVAFEAVMFLLGKSTAQEVQTKRMLKKIMSLYHLRGYFLMSKEMLKDFNSQVKFSCIDKLDTRYGMMPSIPSCKIQQWSICRGEEKVAINISEEIKHLLDAIMIFFSLYYLKEKNLPGRGKKRCPGELQKKSKHFTFCQHVTMQNISNFNNKNKKIEDNKNPKYINIKKNNIFSSTFCRKVKLFKRTTIIFIVVVINKLMSNAMDENNNKTTSNDRDKRLVRCEREDKSQHVEQARASAENIFTTIAADSGSMAYTHEKKHSECASSPFAISQKKFCLLFF</sequence>
<feature type="non-terminal residue" evidence="1">
    <location>
        <position position="1"/>
    </location>
</feature>
<dbReference type="EMBL" id="ASPP01024302">
    <property type="protein sequence ID" value="ETO09150.1"/>
    <property type="molecule type" value="Genomic_DNA"/>
</dbReference>
<protein>
    <submittedName>
        <fullName evidence="1">Uncharacterized protein</fullName>
    </submittedName>
</protein>
<accession>X6M7Z2</accession>
<dbReference type="Proteomes" id="UP000023152">
    <property type="component" value="Unassembled WGS sequence"/>
</dbReference>
<name>X6M7Z2_RETFI</name>
<feature type="non-terminal residue" evidence="1">
    <location>
        <position position="304"/>
    </location>
</feature>
<organism evidence="1 2">
    <name type="scientific">Reticulomyxa filosa</name>
    <dbReference type="NCBI Taxonomy" id="46433"/>
    <lineage>
        <taxon>Eukaryota</taxon>
        <taxon>Sar</taxon>
        <taxon>Rhizaria</taxon>
        <taxon>Retaria</taxon>
        <taxon>Foraminifera</taxon>
        <taxon>Monothalamids</taxon>
        <taxon>Reticulomyxidae</taxon>
        <taxon>Reticulomyxa</taxon>
    </lineage>
</organism>
<gene>
    <name evidence="1" type="ORF">RFI_28237</name>
</gene>
<keyword evidence="2" id="KW-1185">Reference proteome</keyword>
<dbReference type="AlphaFoldDB" id="X6M7Z2"/>